<protein>
    <recommendedName>
        <fullName evidence="3">Spore germination protein</fullName>
    </recommendedName>
</protein>
<evidence type="ECO:0000313" key="2">
    <source>
        <dbReference type="Proteomes" id="UP001597214"/>
    </source>
</evidence>
<reference evidence="2" key="1">
    <citation type="journal article" date="2019" name="Int. J. Syst. Evol. Microbiol.">
        <title>The Global Catalogue of Microorganisms (GCM) 10K type strain sequencing project: providing services to taxonomists for standard genome sequencing and annotation.</title>
        <authorList>
            <consortium name="The Broad Institute Genomics Platform"/>
            <consortium name="The Broad Institute Genome Sequencing Center for Infectious Disease"/>
            <person name="Wu L."/>
            <person name="Ma J."/>
        </authorList>
    </citation>
    <scope>NUCLEOTIDE SEQUENCE [LARGE SCALE GENOMIC DNA]</scope>
    <source>
        <strain evidence="2">CCUG 49339</strain>
    </source>
</reference>
<name>A0ABW4LQG2_9BACI</name>
<organism evidence="1 2">
    <name type="scientific">Bacillus salitolerans</name>
    <dbReference type="NCBI Taxonomy" id="1437434"/>
    <lineage>
        <taxon>Bacteria</taxon>
        <taxon>Bacillati</taxon>
        <taxon>Bacillota</taxon>
        <taxon>Bacilli</taxon>
        <taxon>Bacillales</taxon>
        <taxon>Bacillaceae</taxon>
        <taxon>Bacillus</taxon>
    </lineage>
</organism>
<sequence>MKAHIQFGDINVKNIDTSSGIFISQLNIANGWSSQLKNNLGLGRIGDQAEVKNTFSFVSDDDIIDSPMEDNSVLVNKSVSSQTESDIAFAGIKATAVNTNATISVGENNQPGWSSKEKENIGNSIFVGESIAPQNNGIIYDDDLVDAPVHNRKVTINGM</sequence>
<accession>A0ABW4LQG2</accession>
<gene>
    <name evidence="1" type="ORF">ACFSCX_12205</name>
</gene>
<dbReference type="EMBL" id="JBHUEM010000020">
    <property type="protein sequence ID" value="MFD1737317.1"/>
    <property type="molecule type" value="Genomic_DNA"/>
</dbReference>
<dbReference type="Proteomes" id="UP001597214">
    <property type="component" value="Unassembled WGS sequence"/>
</dbReference>
<evidence type="ECO:0000313" key="1">
    <source>
        <dbReference type="EMBL" id="MFD1737317.1"/>
    </source>
</evidence>
<comment type="caution">
    <text evidence="1">The sequence shown here is derived from an EMBL/GenBank/DDBJ whole genome shotgun (WGS) entry which is preliminary data.</text>
</comment>
<evidence type="ECO:0008006" key="3">
    <source>
        <dbReference type="Google" id="ProtNLM"/>
    </source>
</evidence>
<keyword evidence="2" id="KW-1185">Reference proteome</keyword>
<dbReference type="RefSeq" id="WP_377928521.1">
    <property type="nucleotide sequence ID" value="NZ_JBHUEM010000020.1"/>
</dbReference>
<proteinExistence type="predicted"/>